<dbReference type="InterPro" id="IPR001810">
    <property type="entry name" value="F-box_dom"/>
</dbReference>
<evidence type="ECO:0000259" key="1">
    <source>
        <dbReference type="PROSITE" id="PS50181"/>
    </source>
</evidence>
<dbReference type="InterPro" id="IPR036047">
    <property type="entry name" value="F-box-like_dom_sf"/>
</dbReference>
<sequence length="467" mass="54680">MSQQLHPIISPNTNFSISCSTSLPITANTVPVEIFIEICRYLSPTDLFSLMEVCKQFRCWLSSTTSKSTREIWCTSRKKFLPKLQLAPFSDMNEQSYMRLGLIEKGCQFCKGKVCKVYWVFRVRSCKKCFSKRIVSHRDLPSEAMFLVDVYNCLPYMERGPDCIYWHRDVIAACRELKELRNSNPEKQAEWIGQKKLTAQKIMENYKKRRSDQNLLSLSLRKKDKRQFERIIHELKEERLPDGNSKYLDRWIWNLQSCDDAFQLSREPFVQKDWKVLKRAMIVEYEELMKQRRRLQICNAILTLLTTSSVHENALLGNGISVSDPLIGCIRWCPSYQNPPFFNNDPRIPWDDQYLSSNLIQKLRDEAQDLRRLPGQIKSGPITTVYGALSLGCEKCEIFMCKLCQSEHFNYHEACHHLKGSKHNVVTVLPDDMISVDRNKVIECIPLIYPFDGSPSETLQHYRHWHV</sequence>
<reference evidence="2" key="1">
    <citation type="submission" date="2021-06" db="EMBL/GenBank/DDBJ databases">
        <authorList>
            <person name="Kallberg Y."/>
            <person name="Tangrot J."/>
            <person name="Rosling A."/>
        </authorList>
    </citation>
    <scope>NUCLEOTIDE SEQUENCE</scope>
    <source>
        <strain evidence="2">87-6 pot B 2015</strain>
    </source>
</reference>
<dbReference type="Pfam" id="PF12937">
    <property type="entry name" value="F-box-like"/>
    <property type="match status" value="1"/>
</dbReference>
<dbReference type="Proteomes" id="UP000789375">
    <property type="component" value="Unassembled WGS sequence"/>
</dbReference>
<evidence type="ECO:0000313" key="3">
    <source>
        <dbReference type="Proteomes" id="UP000789375"/>
    </source>
</evidence>
<dbReference type="SUPFAM" id="SSF81383">
    <property type="entry name" value="F-box domain"/>
    <property type="match status" value="1"/>
</dbReference>
<dbReference type="PROSITE" id="PS50181">
    <property type="entry name" value="FBOX"/>
    <property type="match status" value="1"/>
</dbReference>
<organism evidence="2 3">
    <name type="scientific">Funneliformis mosseae</name>
    <name type="common">Endomycorrhizal fungus</name>
    <name type="synonym">Glomus mosseae</name>
    <dbReference type="NCBI Taxonomy" id="27381"/>
    <lineage>
        <taxon>Eukaryota</taxon>
        <taxon>Fungi</taxon>
        <taxon>Fungi incertae sedis</taxon>
        <taxon>Mucoromycota</taxon>
        <taxon>Glomeromycotina</taxon>
        <taxon>Glomeromycetes</taxon>
        <taxon>Glomerales</taxon>
        <taxon>Glomeraceae</taxon>
        <taxon>Funneliformis</taxon>
    </lineage>
</organism>
<keyword evidence="3" id="KW-1185">Reference proteome</keyword>
<name>A0A9N9FFX0_FUNMO</name>
<proteinExistence type="predicted"/>
<feature type="domain" description="F-box" evidence="1">
    <location>
        <begin position="24"/>
        <end position="72"/>
    </location>
</feature>
<dbReference type="SMART" id="SM00256">
    <property type="entry name" value="FBOX"/>
    <property type="match status" value="1"/>
</dbReference>
<accession>A0A9N9FFX0</accession>
<dbReference type="EMBL" id="CAJVPP010001085">
    <property type="protein sequence ID" value="CAG8533023.1"/>
    <property type="molecule type" value="Genomic_DNA"/>
</dbReference>
<dbReference type="CDD" id="cd09917">
    <property type="entry name" value="F-box_SF"/>
    <property type="match status" value="1"/>
</dbReference>
<protein>
    <submittedName>
        <fullName evidence="2">15492_t:CDS:1</fullName>
    </submittedName>
</protein>
<gene>
    <name evidence="2" type="ORF">FMOSSE_LOCUS5603</name>
</gene>
<evidence type="ECO:0000313" key="2">
    <source>
        <dbReference type="EMBL" id="CAG8533023.1"/>
    </source>
</evidence>
<comment type="caution">
    <text evidence="2">The sequence shown here is derived from an EMBL/GenBank/DDBJ whole genome shotgun (WGS) entry which is preliminary data.</text>
</comment>
<dbReference type="AlphaFoldDB" id="A0A9N9FFX0"/>